<comment type="caution">
    <text evidence="4">The sequence shown here is derived from an EMBL/GenBank/DDBJ whole genome shotgun (WGS) entry which is preliminary data.</text>
</comment>
<dbReference type="InterPro" id="IPR017937">
    <property type="entry name" value="Thioredoxin_CS"/>
</dbReference>
<reference evidence="4" key="2">
    <citation type="submission" date="2023-05" db="EMBL/GenBank/DDBJ databases">
        <authorList>
            <consortium name="Lawrence Berkeley National Laboratory"/>
            <person name="Steindorff A."/>
            <person name="Hensen N."/>
            <person name="Bonometti L."/>
            <person name="Westerberg I."/>
            <person name="Brannstrom I.O."/>
            <person name="Guillou S."/>
            <person name="Cros-Aarteil S."/>
            <person name="Calhoun S."/>
            <person name="Haridas S."/>
            <person name="Kuo A."/>
            <person name="Mondo S."/>
            <person name="Pangilinan J."/>
            <person name="Riley R."/>
            <person name="Labutti K."/>
            <person name="Andreopoulos B."/>
            <person name="Lipzen A."/>
            <person name="Chen C."/>
            <person name="Yanf M."/>
            <person name="Daum C."/>
            <person name="Ng V."/>
            <person name="Clum A."/>
            <person name="Ohm R."/>
            <person name="Martin F."/>
            <person name="Silar P."/>
            <person name="Natvig D."/>
            <person name="Lalanne C."/>
            <person name="Gautier V."/>
            <person name="Ament-Velasquez S.L."/>
            <person name="Kruys A."/>
            <person name="Hutchinson M.I."/>
            <person name="Powell A.J."/>
            <person name="Barry K."/>
            <person name="Miller A.N."/>
            <person name="Grigoriev I.V."/>
            <person name="Debuchy R."/>
            <person name="Gladieux P."/>
            <person name="Thoren M.H."/>
            <person name="Johannesson H."/>
        </authorList>
    </citation>
    <scope>NUCLEOTIDE SEQUENCE</scope>
    <source>
        <strain evidence="4">PSN293</strain>
    </source>
</reference>
<keyword evidence="5" id="KW-1185">Reference proteome</keyword>
<dbReference type="InterPro" id="IPR036249">
    <property type="entry name" value="Thioredoxin-like_sf"/>
</dbReference>
<dbReference type="AlphaFoldDB" id="A0AAN6XZ11"/>
<feature type="compositionally biased region" description="Basic and acidic residues" evidence="2">
    <location>
        <begin position="148"/>
        <end position="157"/>
    </location>
</feature>
<evidence type="ECO:0000313" key="5">
    <source>
        <dbReference type="Proteomes" id="UP001301769"/>
    </source>
</evidence>
<organism evidence="4 5">
    <name type="scientific">Rhypophila decipiens</name>
    <dbReference type="NCBI Taxonomy" id="261697"/>
    <lineage>
        <taxon>Eukaryota</taxon>
        <taxon>Fungi</taxon>
        <taxon>Dikarya</taxon>
        <taxon>Ascomycota</taxon>
        <taxon>Pezizomycotina</taxon>
        <taxon>Sordariomycetes</taxon>
        <taxon>Sordariomycetidae</taxon>
        <taxon>Sordariales</taxon>
        <taxon>Naviculisporaceae</taxon>
        <taxon>Rhypophila</taxon>
    </lineage>
</organism>
<name>A0AAN6XZ11_9PEZI</name>
<feature type="region of interest" description="Disordered" evidence="2">
    <location>
        <begin position="134"/>
        <end position="188"/>
    </location>
</feature>
<comment type="similarity">
    <text evidence="1">Belongs to the thioredoxin family.</text>
</comment>
<dbReference type="Gene3D" id="3.40.30.10">
    <property type="entry name" value="Glutaredoxin"/>
    <property type="match status" value="1"/>
</dbReference>
<dbReference type="Proteomes" id="UP001301769">
    <property type="component" value="Unassembled WGS sequence"/>
</dbReference>
<dbReference type="SUPFAM" id="SSF52833">
    <property type="entry name" value="Thioredoxin-like"/>
    <property type="match status" value="1"/>
</dbReference>
<dbReference type="PROSITE" id="PS51352">
    <property type="entry name" value="THIOREDOXIN_2"/>
    <property type="match status" value="1"/>
</dbReference>
<feature type="compositionally biased region" description="Basic and acidic residues" evidence="2">
    <location>
        <begin position="167"/>
        <end position="179"/>
    </location>
</feature>
<evidence type="ECO:0000259" key="3">
    <source>
        <dbReference type="PROSITE" id="PS51352"/>
    </source>
</evidence>
<dbReference type="PROSITE" id="PS00194">
    <property type="entry name" value="THIOREDOXIN_1"/>
    <property type="match status" value="1"/>
</dbReference>
<evidence type="ECO:0000313" key="4">
    <source>
        <dbReference type="EMBL" id="KAK4208306.1"/>
    </source>
</evidence>
<accession>A0AAN6XZ11</accession>
<feature type="domain" description="Thioredoxin" evidence="3">
    <location>
        <begin position="1"/>
        <end position="131"/>
    </location>
</feature>
<dbReference type="PANTHER" id="PTHR43601:SF3">
    <property type="entry name" value="THIOREDOXIN, MITOCHONDRIAL"/>
    <property type="match status" value="1"/>
</dbReference>
<dbReference type="GO" id="GO:0045454">
    <property type="term" value="P:cell redox homeostasis"/>
    <property type="evidence" value="ECO:0007669"/>
    <property type="project" value="TreeGrafter"/>
</dbReference>
<dbReference type="Pfam" id="PF00085">
    <property type="entry name" value="Thioredoxin"/>
    <property type="match status" value="1"/>
</dbReference>
<dbReference type="CDD" id="cd02947">
    <property type="entry name" value="TRX_family"/>
    <property type="match status" value="1"/>
</dbReference>
<evidence type="ECO:0000256" key="2">
    <source>
        <dbReference type="SAM" id="MobiDB-lite"/>
    </source>
</evidence>
<protein>
    <submittedName>
        <fullName evidence="4">Thioredoxin-like protein</fullName>
    </submittedName>
</protein>
<dbReference type="EMBL" id="MU858249">
    <property type="protein sequence ID" value="KAK4208306.1"/>
    <property type="molecule type" value="Genomic_DNA"/>
</dbReference>
<dbReference type="PANTHER" id="PTHR43601">
    <property type="entry name" value="THIOREDOXIN, MITOCHONDRIAL"/>
    <property type="match status" value="1"/>
</dbReference>
<dbReference type="InterPro" id="IPR013766">
    <property type="entry name" value="Thioredoxin_domain"/>
</dbReference>
<reference evidence="4" key="1">
    <citation type="journal article" date="2023" name="Mol. Phylogenet. Evol.">
        <title>Genome-scale phylogeny and comparative genomics of the fungal order Sordariales.</title>
        <authorList>
            <person name="Hensen N."/>
            <person name="Bonometti L."/>
            <person name="Westerberg I."/>
            <person name="Brannstrom I.O."/>
            <person name="Guillou S."/>
            <person name="Cros-Aarteil S."/>
            <person name="Calhoun S."/>
            <person name="Haridas S."/>
            <person name="Kuo A."/>
            <person name="Mondo S."/>
            <person name="Pangilinan J."/>
            <person name="Riley R."/>
            <person name="LaButti K."/>
            <person name="Andreopoulos B."/>
            <person name="Lipzen A."/>
            <person name="Chen C."/>
            <person name="Yan M."/>
            <person name="Daum C."/>
            <person name="Ng V."/>
            <person name="Clum A."/>
            <person name="Steindorff A."/>
            <person name="Ohm R.A."/>
            <person name="Martin F."/>
            <person name="Silar P."/>
            <person name="Natvig D.O."/>
            <person name="Lalanne C."/>
            <person name="Gautier V."/>
            <person name="Ament-Velasquez S.L."/>
            <person name="Kruys A."/>
            <person name="Hutchinson M.I."/>
            <person name="Powell A.J."/>
            <person name="Barry K."/>
            <person name="Miller A.N."/>
            <person name="Grigoriev I.V."/>
            <person name="Debuchy R."/>
            <person name="Gladieux P."/>
            <person name="Hiltunen Thoren M."/>
            <person name="Johannesson H."/>
        </authorList>
    </citation>
    <scope>NUCLEOTIDE SEQUENCE</scope>
    <source>
        <strain evidence="4">PSN293</strain>
    </source>
</reference>
<dbReference type="PRINTS" id="PR00421">
    <property type="entry name" value="THIOREDOXIN"/>
</dbReference>
<proteinExistence type="inferred from homology"/>
<gene>
    <name evidence="4" type="ORF">QBC37DRAFT_79575</name>
</gene>
<evidence type="ECO:0000256" key="1">
    <source>
        <dbReference type="ARBA" id="ARBA00008987"/>
    </source>
</evidence>
<sequence length="188" mass="20118">MAASPIAITSTEQFDELLKSTKYVVVDFWAEWCPPCKAIGPMFGKLAASNTIPGKLAFAKVDLEETPDIPERYEVASIPAFLIFSGGELKPLDLGGKVKGPAVQTTEDGKVKRIVGADPRNLMALAGELAKWAKEDDAAAAAEGEAATEEKKEDKEAPAAATTTESAEEKKEEPKKDDPNSLFTGEDF</sequence>